<feature type="non-terminal residue" evidence="2">
    <location>
        <position position="1"/>
    </location>
</feature>
<gene>
    <name evidence="2" type="ORF">APZ42_003209</name>
</gene>
<comment type="caution">
    <text evidence="2">The sequence shown here is derived from an EMBL/GenBank/DDBJ whole genome shotgun (WGS) entry which is preliminary data.</text>
</comment>
<name>A0A164HQL6_9CRUS</name>
<organism evidence="2 3">
    <name type="scientific">Daphnia magna</name>
    <dbReference type="NCBI Taxonomy" id="35525"/>
    <lineage>
        <taxon>Eukaryota</taxon>
        <taxon>Metazoa</taxon>
        <taxon>Ecdysozoa</taxon>
        <taxon>Arthropoda</taxon>
        <taxon>Crustacea</taxon>
        <taxon>Branchiopoda</taxon>
        <taxon>Diplostraca</taxon>
        <taxon>Cladocera</taxon>
        <taxon>Anomopoda</taxon>
        <taxon>Daphniidae</taxon>
        <taxon>Daphnia</taxon>
    </lineage>
</organism>
<evidence type="ECO:0000256" key="1">
    <source>
        <dbReference type="SAM" id="MobiDB-lite"/>
    </source>
</evidence>
<reference evidence="2 3" key="1">
    <citation type="submission" date="2016-03" db="EMBL/GenBank/DDBJ databases">
        <title>EvidentialGene: Evidence-directed Construction of Genes on Genomes.</title>
        <authorList>
            <person name="Gilbert D.G."/>
            <person name="Choi J.-H."/>
            <person name="Mockaitis K."/>
            <person name="Colbourne J."/>
            <person name="Pfrender M."/>
        </authorList>
    </citation>
    <scope>NUCLEOTIDE SEQUENCE [LARGE SCALE GENOMIC DNA]</scope>
    <source>
        <strain evidence="2 3">Xinb3</strain>
        <tissue evidence="2">Complete organism</tissue>
    </source>
</reference>
<feature type="region of interest" description="Disordered" evidence="1">
    <location>
        <begin position="1"/>
        <end position="41"/>
    </location>
</feature>
<proteinExistence type="predicted"/>
<keyword evidence="3" id="KW-1185">Reference proteome</keyword>
<evidence type="ECO:0000313" key="2">
    <source>
        <dbReference type="EMBL" id="KZS00469.1"/>
    </source>
</evidence>
<feature type="compositionally biased region" description="Low complexity" evidence="1">
    <location>
        <begin position="1"/>
        <end position="15"/>
    </location>
</feature>
<feature type="non-terminal residue" evidence="2">
    <location>
        <position position="83"/>
    </location>
</feature>
<sequence length="83" mass="8408">RPPAGGADAEPGGARADTRVAGAHRAPARWPETEGAHRFPAGSVRGADPCAGGRAHGHLPAFGGAPCRRCPVPLLPAALRRMS</sequence>
<dbReference type="Proteomes" id="UP000076858">
    <property type="component" value="Unassembled WGS sequence"/>
</dbReference>
<dbReference type="AlphaFoldDB" id="A0A164HQL6"/>
<evidence type="ECO:0000313" key="3">
    <source>
        <dbReference type="Proteomes" id="UP000076858"/>
    </source>
</evidence>
<dbReference type="EMBL" id="LRGB01009820">
    <property type="protein sequence ID" value="KZS00469.1"/>
    <property type="molecule type" value="Genomic_DNA"/>
</dbReference>
<protein>
    <submittedName>
        <fullName evidence="2">Uncharacterized protein</fullName>
    </submittedName>
</protein>
<accession>A0A164HQL6</accession>